<protein>
    <submittedName>
        <fullName evidence="2">Uncharacterized protein</fullName>
    </submittedName>
</protein>
<gene>
    <name evidence="2" type="ORF">GQ607_010091</name>
</gene>
<proteinExistence type="predicted"/>
<dbReference type="AlphaFoldDB" id="A0A8H3W9H8"/>
<name>A0A8H3W9H8_9PEZI</name>
<evidence type="ECO:0000256" key="1">
    <source>
        <dbReference type="SAM" id="MobiDB-lite"/>
    </source>
</evidence>
<organism evidence="2 3">
    <name type="scientific">Colletotrichum asianum</name>
    <dbReference type="NCBI Taxonomy" id="702518"/>
    <lineage>
        <taxon>Eukaryota</taxon>
        <taxon>Fungi</taxon>
        <taxon>Dikarya</taxon>
        <taxon>Ascomycota</taxon>
        <taxon>Pezizomycotina</taxon>
        <taxon>Sordariomycetes</taxon>
        <taxon>Hypocreomycetidae</taxon>
        <taxon>Glomerellales</taxon>
        <taxon>Glomerellaceae</taxon>
        <taxon>Colletotrichum</taxon>
        <taxon>Colletotrichum gloeosporioides species complex</taxon>
    </lineage>
</organism>
<evidence type="ECO:0000313" key="2">
    <source>
        <dbReference type="EMBL" id="KAF0322634.1"/>
    </source>
</evidence>
<evidence type="ECO:0000313" key="3">
    <source>
        <dbReference type="Proteomes" id="UP000434172"/>
    </source>
</evidence>
<dbReference type="EMBL" id="WOWK01000059">
    <property type="protein sequence ID" value="KAF0322634.1"/>
    <property type="molecule type" value="Genomic_DNA"/>
</dbReference>
<accession>A0A8H3W9H8</accession>
<keyword evidence="3" id="KW-1185">Reference proteome</keyword>
<comment type="caution">
    <text evidence="2">The sequence shown here is derived from an EMBL/GenBank/DDBJ whole genome shotgun (WGS) entry which is preliminary data.</text>
</comment>
<sequence length="199" mass="21814">MTGSCQWNLEGREGGRCISCISGLALLSFLTTCLGILGNGLTHSRPPVLTRQGSSKRRTWDTRYLPTDPDGMPIDHNPASRQQDNSHQKVKTKPLLSVGDCALLAWHGAAVLTSITHRSPPWIPASSPRVPRLPENPSLALAPYYAVFLLQSPTLSSPQAWMRRRPMTITVQPPVACHRAQKCRGCCASKLISQQPKET</sequence>
<dbReference type="Proteomes" id="UP000434172">
    <property type="component" value="Unassembled WGS sequence"/>
</dbReference>
<reference evidence="2 3" key="1">
    <citation type="submission" date="2019-12" db="EMBL/GenBank/DDBJ databases">
        <title>A genome sequence resource for the geographically widespread anthracnose pathogen Colletotrichum asianum.</title>
        <authorList>
            <person name="Meng Y."/>
        </authorList>
    </citation>
    <scope>NUCLEOTIDE SEQUENCE [LARGE SCALE GENOMIC DNA]</scope>
    <source>
        <strain evidence="2 3">ICMP 18580</strain>
    </source>
</reference>
<feature type="region of interest" description="Disordered" evidence="1">
    <location>
        <begin position="45"/>
        <end position="90"/>
    </location>
</feature>